<accession>A0AAE3R8Z1</accession>
<dbReference type="RefSeq" id="WP_314514219.1">
    <property type="nucleotide sequence ID" value="NZ_JASJOU010000008.1"/>
</dbReference>
<dbReference type="CDD" id="cd09598">
    <property type="entry name" value="M4_like"/>
    <property type="match status" value="1"/>
</dbReference>
<dbReference type="EMBL" id="JASJOU010000008">
    <property type="protein sequence ID" value="MDJ1503599.1"/>
    <property type="molecule type" value="Genomic_DNA"/>
</dbReference>
<dbReference type="SUPFAM" id="SSF55486">
    <property type="entry name" value="Metalloproteases ('zincins'), catalytic domain"/>
    <property type="match status" value="1"/>
</dbReference>
<gene>
    <name evidence="1" type="ORF">QNI22_23230</name>
</gene>
<dbReference type="AlphaFoldDB" id="A0AAE3R8Z1"/>
<reference evidence="1" key="1">
    <citation type="submission" date="2023-05" db="EMBL/GenBank/DDBJ databases">
        <authorList>
            <person name="Zhang X."/>
        </authorList>
    </citation>
    <scope>NUCLEOTIDE SEQUENCE</scope>
    <source>
        <strain evidence="1">BD1B2-1</strain>
    </source>
</reference>
<keyword evidence="2" id="KW-1185">Reference proteome</keyword>
<sequence>MSPSNTNVSDSSLQPIYRRLRGYAFDPSFATKLDALDIDTVVYHVKWEKLKPGPIGEYIEVIDIDPASSAFYPPVNLEDPELIAQDGLPPSESNPQFHQQMVYAVAMLTIQNFEKALGRPAQWSSTDYNVENGTSEQFVKRLRLYPHAIRDANAYYSQKKKAVLFGYFSAKPNSLSLIMPNSLVFTCLSHDIVAHEVTHALIDGIYKRYVFPYHEDTLALHEAIADLVALFQHFTFTEIIENQIARTRGKLTGEQLLSQLAQQFGIAIGNYHSLRDAIGSTDKTNTWTQIKPDPKRLQEENEAHGRGSILVAAIFDAFLNIYKKRTSDLYRIASNGTGILLDGEIHPDLTKRLAYEASRTAKQFLSICIRALDYCPPAGTSFGELLRAMITADLDLVPNDLHGYRIALIESFRKWGIYPVDIRTLAVENLSYYSYNESEVTELGSKVNTTEDAPSKKLDKRIKRLIDDIEIEQHYLYMDDLDNGGIRGDIKRLVQKVNDLIQPKPPKSKPIVKDFAKFRNLIRDYFNDTAIHLKDRENLFELSMSYKRRLHNLINSFAENSTKIALQNLTCILIRSVDYNSYFSKIDEVNLVLKQEAKKQNIKFPSTFKVNDMCIKKWNRDKKKYEKGISFEIHSLHRAQRVGPDANVINQVIMTLMQTCTVGLSNGTEYEFRGGCTVVINIDLKTIRFINKGILKAKEDRLDYQRLARELCRRYGYINLKETESPFSPSNWPEDAGSFEPFALLHRNH</sequence>
<evidence type="ECO:0008006" key="3">
    <source>
        <dbReference type="Google" id="ProtNLM"/>
    </source>
</evidence>
<comment type="caution">
    <text evidence="1">The sequence shown here is derived from an EMBL/GenBank/DDBJ whole genome shotgun (WGS) entry which is preliminary data.</text>
</comment>
<protein>
    <recommendedName>
        <fullName evidence="3">Peptidase M4</fullName>
    </recommendedName>
</protein>
<dbReference type="Proteomes" id="UP001232063">
    <property type="component" value="Unassembled WGS sequence"/>
</dbReference>
<evidence type="ECO:0000313" key="2">
    <source>
        <dbReference type="Proteomes" id="UP001232063"/>
    </source>
</evidence>
<evidence type="ECO:0000313" key="1">
    <source>
        <dbReference type="EMBL" id="MDJ1503599.1"/>
    </source>
</evidence>
<name>A0AAE3R8Z1_9BACT</name>
<proteinExistence type="predicted"/>
<organism evidence="1 2">
    <name type="scientific">Xanthocytophaga agilis</name>
    <dbReference type="NCBI Taxonomy" id="3048010"/>
    <lineage>
        <taxon>Bacteria</taxon>
        <taxon>Pseudomonadati</taxon>
        <taxon>Bacteroidota</taxon>
        <taxon>Cytophagia</taxon>
        <taxon>Cytophagales</taxon>
        <taxon>Rhodocytophagaceae</taxon>
        <taxon>Xanthocytophaga</taxon>
    </lineage>
</organism>